<evidence type="ECO:0000313" key="3">
    <source>
        <dbReference type="Proteomes" id="UP000286415"/>
    </source>
</evidence>
<reference evidence="2 3" key="2">
    <citation type="journal article" date="2021" name="Genomics">
        <title>High-quality reference genome for Clonorchis sinensis.</title>
        <authorList>
            <person name="Young N.D."/>
            <person name="Stroehlein A.J."/>
            <person name="Kinkar L."/>
            <person name="Wang T."/>
            <person name="Sohn W.M."/>
            <person name="Chang B.C.H."/>
            <person name="Kaur P."/>
            <person name="Weisz D."/>
            <person name="Dudchenko O."/>
            <person name="Aiden E.L."/>
            <person name="Korhonen P.K."/>
            <person name="Gasser R.B."/>
        </authorList>
    </citation>
    <scope>NUCLEOTIDE SEQUENCE [LARGE SCALE GENOMIC DNA]</scope>
    <source>
        <strain evidence="2">Cs-k2</strain>
    </source>
</reference>
<dbReference type="AlphaFoldDB" id="A0A8T1MGC4"/>
<name>A0A8T1MGC4_CLOSI</name>
<gene>
    <name evidence="2" type="ORF">CSKR_200632</name>
</gene>
<proteinExistence type="predicted"/>
<feature type="compositionally biased region" description="Polar residues" evidence="1">
    <location>
        <begin position="67"/>
        <end position="82"/>
    </location>
</feature>
<sequence length="82" mass="8878">MQILPTWLSDVSSEMSLDTLNLATIVENPSAAPSEDQPEQALRPRRLDDDIRKPGKPPQVIPGFEAKSTNSSGEVTNGTPHP</sequence>
<organism evidence="2 3">
    <name type="scientific">Clonorchis sinensis</name>
    <name type="common">Chinese liver fluke</name>
    <dbReference type="NCBI Taxonomy" id="79923"/>
    <lineage>
        <taxon>Eukaryota</taxon>
        <taxon>Metazoa</taxon>
        <taxon>Spiralia</taxon>
        <taxon>Lophotrochozoa</taxon>
        <taxon>Platyhelminthes</taxon>
        <taxon>Trematoda</taxon>
        <taxon>Digenea</taxon>
        <taxon>Opisthorchiida</taxon>
        <taxon>Opisthorchiata</taxon>
        <taxon>Opisthorchiidae</taxon>
        <taxon>Clonorchis</taxon>
    </lineage>
</organism>
<comment type="caution">
    <text evidence="2">The sequence shown here is derived from an EMBL/GenBank/DDBJ whole genome shotgun (WGS) entry which is preliminary data.</text>
</comment>
<feature type="region of interest" description="Disordered" evidence="1">
    <location>
        <begin position="28"/>
        <end position="82"/>
    </location>
</feature>
<dbReference type="EMBL" id="NIRI02000042">
    <property type="protein sequence ID" value="KAG5447922.1"/>
    <property type="molecule type" value="Genomic_DNA"/>
</dbReference>
<evidence type="ECO:0000313" key="2">
    <source>
        <dbReference type="EMBL" id="KAG5447922.1"/>
    </source>
</evidence>
<accession>A0A8T1MGC4</accession>
<dbReference type="Proteomes" id="UP000286415">
    <property type="component" value="Unassembled WGS sequence"/>
</dbReference>
<reference evidence="2 3" key="1">
    <citation type="journal article" date="2018" name="Biotechnol. Adv.">
        <title>Improved genomic resources and new bioinformatic workflow for the carcinogenic parasite Clonorchis sinensis: Biotechnological implications.</title>
        <authorList>
            <person name="Wang D."/>
            <person name="Korhonen P.K."/>
            <person name="Gasser R.B."/>
            <person name="Young N.D."/>
        </authorList>
    </citation>
    <scope>NUCLEOTIDE SEQUENCE [LARGE SCALE GENOMIC DNA]</scope>
    <source>
        <strain evidence="2">Cs-k2</strain>
    </source>
</reference>
<keyword evidence="3" id="KW-1185">Reference proteome</keyword>
<protein>
    <submittedName>
        <fullName evidence="2">Uncharacterized protein</fullName>
    </submittedName>
</protein>
<evidence type="ECO:0000256" key="1">
    <source>
        <dbReference type="SAM" id="MobiDB-lite"/>
    </source>
</evidence>